<dbReference type="EMBL" id="JARBDR010000018">
    <property type="protein sequence ID" value="KAJ8322142.1"/>
    <property type="molecule type" value="Genomic_DNA"/>
</dbReference>
<dbReference type="PANTHER" id="PTHR10157">
    <property type="entry name" value="DOPAMINE BETA HYDROXYLASE RELATED"/>
    <property type="match status" value="1"/>
</dbReference>
<dbReference type="Proteomes" id="UP001217089">
    <property type="component" value="Unassembled WGS sequence"/>
</dbReference>
<dbReference type="InterPro" id="IPR008977">
    <property type="entry name" value="PHM/PNGase_F_dom_sf"/>
</dbReference>
<evidence type="ECO:0000259" key="2">
    <source>
        <dbReference type="Pfam" id="PF03712"/>
    </source>
</evidence>
<dbReference type="PANTHER" id="PTHR10157:SF23">
    <property type="entry name" value="MOXD1 HOMOLOG 1"/>
    <property type="match status" value="1"/>
</dbReference>
<accession>A0ABQ9FZ32</accession>
<sequence>MKLIGVLKARDISLQNMKLTYGLKARDISLQNMKLTYGLKARDISLQNMKLTYGLKARDISLQNIKLTNGLKARDISLQNIKLTNGLKARDISLQNIKFTNGLKARDISLQNIKFKEPLRVYPGDTLKTTCEYNSMNRSKPVPSGFSSYEEMCAAVLTYYPKEAWKSKICASYKNIPLCTVWTTGKIKDCDIEQFRKMAKFYRSFTPVLTNCAKTGKCSSTCLMATKVARKHRCMKGEMYHMWKSLMEFNKRVVYRDSDPVFEELLNAFVACEAEYDRTVPA</sequence>
<protein>
    <recommendedName>
        <fullName evidence="2">Copper type II ascorbate-dependent monooxygenase C-terminal domain-containing protein</fullName>
    </recommendedName>
</protein>
<dbReference type="InterPro" id="IPR000945">
    <property type="entry name" value="DBH-like"/>
</dbReference>
<dbReference type="SUPFAM" id="SSF49742">
    <property type="entry name" value="PHM/PNGase F"/>
    <property type="match status" value="1"/>
</dbReference>
<gene>
    <name evidence="3" type="ORF">KUTeg_000613</name>
</gene>
<evidence type="ECO:0000313" key="4">
    <source>
        <dbReference type="Proteomes" id="UP001217089"/>
    </source>
</evidence>
<reference evidence="3 4" key="1">
    <citation type="submission" date="2022-12" db="EMBL/GenBank/DDBJ databases">
        <title>Chromosome-level genome of Tegillarca granosa.</title>
        <authorList>
            <person name="Kim J."/>
        </authorList>
    </citation>
    <scope>NUCLEOTIDE SEQUENCE [LARGE SCALE GENOMIC DNA]</scope>
    <source>
        <strain evidence="3">Teg-2019</strain>
        <tissue evidence="3">Adductor muscle</tissue>
    </source>
</reference>
<keyword evidence="4" id="KW-1185">Reference proteome</keyword>
<feature type="domain" description="Copper type II ascorbate-dependent monooxygenase C-terminal" evidence="2">
    <location>
        <begin position="115"/>
        <end position="173"/>
    </location>
</feature>
<dbReference type="Gene3D" id="2.60.120.230">
    <property type="match status" value="1"/>
</dbReference>
<keyword evidence="1" id="KW-1015">Disulfide bond</keyword>
<dbReference type="InterPro" id="IPR014784">
    <property type="entry name" value="Cu2_ascorb_mOase-like_C"/>
</dbReference>
<dbReference type="InterPro" id="IPR024548">
    <property type="entry name" value="Cu2_monoox_C"/>
</dbReference>
<comment type="caution">
    <text evidence="3">The sequence shown here is derived from an EMBL/GenBank/DDBJ whole genome shotgun (WGS) entry which is preliminary data.</text>
</comment>
<organism evidence="3 4">
    <name type="scientific">Tegillarca granosa</name>
    <name type="common">Malaysian cockle</name>
    <name type="synonym">Anadara granosa</name>
    <dbReference type="NCBI Taxonomy" id="220873"/>
    <lineage>
        <taxon>Eukaryota</taxon>
        <taxon>Metazoa</taxon>
        <taxon>Spiralia</taxon>
        <taxon>Lophotrochozoa</taxon>
        <taxon>Mollusca</taxon>
        <taxon>Bivalvia</taxon>
        <taxon>Autobranchia</taxon>
        <taxon>Pteriomorphia</taxon>
        <taxon>Arcoida</taxon>
        <taxon>Arcoidea</taxon>
        <taxon>Arcidae</taxon>
        <taxon>Tegillarca</taxon>
    </lineage>
</organism>
<proteinExistence type="predicted"/>
<name>A0ABQ9FZ32_TEGGR</name>
<evidence type="ECO:0000313" key="3">
    <source>
        <dbReference type="EMBL" id="KAJ8322142.1"/>
    </source>
</evidence>
<evidence type="ECO:0000256" key="1">
    <source>
        <dbReference type="ARBA" id="ARBA00023157"/>
    </source>
</evidence>
<dbReference type="Pfam" id="PF03712">
    <property type="entry name" value="Cu2_monoox_C"/>
    <property type="match status" value="1"/>
</dbReference>